<evidence type="ECO:0000259" key="12">
    <source>
        <dbReference type="PROSITE" id="PS50887"/>
    </source>
</evidence>
<evidence type="ECO:0000256" key="6">
    <source>
        <dbReference type="ARBA" id="ARBA00022741"/>
    </source>
</evidence>
<reference evidence="14" key="1">
    <citation type="submission" date="2014-09" db="EMBL/GenBank/DDBJ databases">
        <authorList>
            <person name="Hjerde E."/>
        </authorList>
    </citation>
    <scope>NUCLEOTIDE SEQUENCE [LARGE SCALE GENOMIC DNA]</scope>
    <source>
        <strain evidence="14">06/09/139</strain>
    </source>
</reference>
<evidence type="ECO:0000256" key="4">
    <source>
        <dbReference type="ARBA" id="ARBA00022636"/>
    </source>
</evidence>
<name>A0A090JZX5_9GAMM</name>
<dbReference type="InterPro" id="IPR000014">
    <property type="entry name" value="PAS"/>
</dbReference>
<dbReference type="PANTHER" id="PTHR44757:SF2">
    <property type="entry name" value="BIOFILM ARCHITECTURE MAINTENANCE PROTEIN MBAA"/>
    <property type="match status" value="1"/>
</dbReference>
<evidence type="ECO:0000256" key="3">
    <source>
        <dbReference type="ARBA" id="ARBA00022553"/>
    </source>
</evidence>
<keyword evidence="5" id="KW-0808">Transferase</keyword>
<dbReference type="KEGG" id="awd:AWOD_II_0330"/>
<dbReference type="Gene3D" id="3.30.70.270">
    <property type="match status" value="1"/>
</dbReference>
<organism evidence="13 14">
    <name type="scientific">Aliivibrio wodanis</name>
    <dbReference type="NCBI Taxonomy" id="80852"/>
    <lineage>
        <taxon>Bacteria</taxon>
        <taxon>Pseudomonadati</taxon>
        <taxon>Pseudomonadota</taxon>
        <taxon>Gammaproteobacteria</taxon>
        <taxon>Vibrionales</taxon>
        <taxon>Vibrionaceae</taxon>
        <taxon>Aliivibrio</taxon>
    </lineage>
</organism>
<dbReference type="CDD" id="cd01949">
    <property type="entry name" value="GGDEF"/>
    <property type="match status" value="1"/>
</dbReference>
<dbReference type="InterPro" id="IPR043128">
    <property type="entry name" value="Rev_trsase/Diguanyl_cyclase"/>
</dbReference>
<protein>
    <recommendedName>
        <fullName evidence="2">cyclic-guanylate-specific phosphodiesterase</fullName>
        <ecNumber evidence="2">3.1.4.52</ecNumber>
    </recommendedName>
</protein>
<proteinExistence type="predicted"/>
<dbReference type="PROSITE" id="PS50883">
    <property type="entry name" value="EAL"/>
    <property type="match status" value="1"/>
</dbReference>
<feature type="transmembrane region" description="Helical" evidence="10">
    <location>
        <begin position="284"/>
        <end position="302"/>
    </location>
</feature>
<dbReference type="OrthoDB" id="6597954at2"/>
<dbReference type="STRING" id="80852.AWOD_II_0330"/>
<dbReference type="CDD" id="cd01948">
    <property type="entry name" value="EAL"/>
    <property type="match status" value="1"/>
</dbReference>
<dbReference type="Pfam" id="PF00563">
    <property type="entry name" value="EAL"/>
    <property type="match status" value="1"/>
</dbReference>
<dbReference type="SUPFAM" id="SSF55073">
    <property type="entry name" value="Nucleotide cyclase"/>
    <property type="match status" value="1"/>
</dbReference>
<keyword evidence="8" id="KW-0067">ATP-binding</keyword>
<dbReference type="HOGENOM" id="CLU_000445_70_46_6"/>
<dbReference type="InterPro" id="IPR052155">
    <property type="entry name" value="Biofilm_reg_signaling"/>
</dbReference>
<evidence type="ECO:0000256" key="1">
    <source>
        <dbReference type="ARBA" id="ARBA00004533"/>
    </source>
</evidence>
<dbReference type="PATRIC" id="fig|80852.17.peg.3086"/>
<dbReference type="SMART" id="SM00267">
    <property type="entry name" value="GGDEF"/>
    <property type="match status" value="1"/>
</dbReference>
<dbReference type="CDD" id="cd00130">
    <property type="entry name" value="PAS"/>
    <property type="match status" value="1"/>
</dbReference>
<feature type="transmembrane region" description="Helical" evidence="10">
    <location>
        <begin position="12"/>
        <end position="32"/>
    </location>
</feature>
<dbReference type="PANTHER" id="PTHR44757">
    <property type="entry name" value="DIGUANYLATE CYCLASE DGCP"/>
    <property type="match status" value="1"/>
</dbReference>
<dbReference type="EMBL" id="LN554847">
    <property type="protein sequence ID" value="CED56978.1"/>
    <property type="molecule type" value="Genomic_DNA"/>
</dbReference>
<evidence type="ECO:0000256" key="10">
    <source>
        <dbReference type="SAM" id="Phobius"/>
    </source>
</evidence>
<evidence type="ECO:0000256" key="2">
    <source>
        <dbReference type="ARBA" id="ARBA00012282"/>
    </source>
</evidence>
<keyword evidence="10" id="KW-0812">Transmembrane</keyword>
<dbReference type="PROSITE" id="PS50887">
    <property type="entry name" value="GGDEF"/>
    <property type="match status" value="1"/>
</dbReference>
<feature type="domain" description="GGDEF" evidence="12">
    <location>
        <begin position="521"/>
        <end position="653"/>
    </location>
</feature>
<keyword evidence="9" id="KW-0902">Two-component regulatory system</keyword>
<evidence type="ECO:0000259" key="11">
    <source>
        <dbReference type="PROSITE" id="PS50883"/>
    </source>
</evidence>
<dbReference type="InterPro" id="IPR029151">
    <property type="entry name" value="Sensor-like_sf"/>
</dbReference>
<keyword evidence="10" id="KW-1133">Transmembrane helix</keyword>
<keyword evidence="3" id="KW-0597">Phosphoprotein</keyword>
<evidence type="ECO:0000313" key="13">
    <source>
        <dbReference type="EMBL" id="CED56978.1"/>
    </source>
</evidence>
<dbReference type="SUPFAM" id="SSF55785">
    <property type="entry name" value="PYP-like sensor domain (PAS domain)"/>
    <property type="match status" value="1"/>
</dbReference>
<dbReference type="SMART" id="SM00052">
    <property type="entry name" value="EAL"/>
    <property type="match status" value="1"/>
</dbReference>
<keyword evidence="4" id="KW-0973">c-di-GMP</keyword>
<evidence type="ECO:0000256" key="7">
    <source>
        <dbReference type="ARBA" id="ARBA00022777"/>
    </source>
</evidence>
<dbReference type="GO" id="GO:0016301">
    <property type="term" value="F:kinase activity"/>
    <property type="evidence" value="ECO:0007669"/>
    <property type="project" value="UniProtKB-KW"/>
</dbReference>
<dbReference type="FunFam" id="3.20.20.450:FF:000001">
    <property type="entry name" value="Cyclic di-GMP phosphodiesterase yahA"/>
    <property type="match status" value="1"/>
</dbReference>
<dbReference type="Gene3D" id="3.30.450.20">
    <property type="entry name" value="PAS domain"/>
    <property type="match status" value="2"/>
</dbReference>
<comment type="subcellular location">
    <subcellularLocation>
        <location evidence="1">Cell inner membrane</location>
    </subcellularLocation>
</comment>
<dbReference type="InterPro" id="IPR029787">
    <property type="entry name" value="Nucleotide_cyclase"/>
</dbReference>
<dbReference type="Proteomes" id="UP000032427">
    <property type="component" value="Chromosome 2"/>
</dbReference>
<dbReference type="InterPro" id="IPR001633">
    <property type="entry name" value="EAL_dom"/>
</dbReference>
<accession>A0A090JZX5</accession>
<dbReference type="AlphaFoldDB" id="A0A090JZX5"/>
<dbReference type="CDD" id="cd12914">
    <property type="entry name" value="PDC1_DGC_like"/>
    <property type="match status" value="1"/>
</dbReference>
<evidence type="ECO:0000256" key="8">
    <source>
        <dbReference type="ARBA" id="ARBA00022840"/>
    </source>
</evidence>
<dbReference type="InterPro" id="IPR035919">
    <property type="entry name" value="EAL_sf"/>
</dbReference>
<dbReference type="NCBIfam" id="TIGR00254">
    <property type="entry name" value="GGDEF"/>
    <property type="match status" value="1"/>
</dbReference>
<dbReference type="GO" id="GO:0071111">
    <property type="term" value="F:cyclic-guanylate-specific phosphodiesterase activity"/>
    <property type="evidence" value="ECO:0007669"/>
    <property type="project" value="UniProtKB-EC"/>
</dbReference>
<dbReference type="NCBIfam" id="TIGR00229">
    <property type="entry name" value="sensory_box"/>
    <property type="match status" value="1"/>
</dbReference>
<dbReference type="SUPFAM" id="SSF103190">
    <property type="entry name" value="Sensory domain-like"/>
    <property type="match status" value="1"/>
</dbReference>
<keyword evidence="14" id="KW-1185">Reference proteome</keyword>
<keyword evidence="10" id="KW-0472">Membrane</keyword>
<evidence type="ECO:0000313" key="14">
    <source>
        <dbReference type="Proteomes" id="UP000032427"/>
    </source>
</evidence>
<evidence type="ECO:0000256" key="5">
    <source>
        <dbReference type="ARBA" id="ARBA00022679"/>
    </source>
</evidence>
<dbReference type="GO" id="GO:0000160">
    <property type="term" value="P:phosphorelay signal transduction system"/>
    <property type="evidence" value="ECO:0007669"/>
    <property type="project" value="UniProtKB-KW"/>
</dbReference>
<keyword evidence="6" id="KW-0547">Nucleotide-binding</keyword>
<dbReference type="InterPro" id="IPR000160">
    <property type="entry name" value="GGDEF_dom"/>
</dbReference>
<keyword evidence="7" id="KW-0418">Kinase</keyword>
<dbReference type="Gene3D" id="3.20.20.450">
    <property type="entry name" value="EAL domain"/>
    <property type="match status" value="1"/>
</dbReference>
<feature type="domain" description="EAL" evidence="11">
    <location>
        <begin position="662"/>
        <end position="915"/>
    </location>
</feature>
<dbReference type="InterPro" id="IPR035965">
    <property type="entry name" value="PAS-like_dom_sf"/>
</dbReference>
<dbReference type="GO" id="GO:0005524">
    <property type="term" value="F:ATP binding"/>
    <property type="evidence" value="ECO:0007669"/>
    <property type="project" value="UniProtKB-KW"/>
</dbReference>
<dbReference type="EC" id="3.1.4.52" evidence="2"/>
<evidence type="ECO:0000256" key="9">
    <source>
        <dbReference type="ARBA" id="ARBA00023012"/>
    </source>
</evidence>
<dbReference type="GeneID" id="28543711"/>
<dbReference type="GO" id="GO:0005886">
    <property type="term" value="C:plasma membrane"/>
    <property type="evidence" value="ECO:0007669"/>
    <property type="project" value="UniProtKB-SubCell"/>
</dbReference>
<dbReference type="SUPFAM" id="SSF141868">
    <property type="entry name" value="EAL domain-like"/>
    <property type="match status" value="1"/>
</dbReference>
<sequence length="928" mass="105660">MHFISSLRSRVLFNLILALLPAAIIISLNIWYEYRTEKQLIQNEVRATVDALASEHIEAIVEIQKVLKELSQFSELQAPSSQACNSIISKALKLHRELSNLGVPLANGDLLCNATPLTKKVNVADRLYFQEAINEQRLSMSEFQTDRATQQTSLNFAYPVLDQNNNSIAAVVAVTDFDRWREEVSKLTLPDDSVVIVYDEHRYISFFQSLALPQQNITSLKDVFIEGDVFNDSITEVVGKDGIRRLALSINLLPQRFNHNMTMVVALPIEHVYEGVIYTFLRNVVLFIICSFLFFFVLFFGLNKSVLSPVRQLLSSTRKYVESKNGQSSEKTNELTLLSQHFEFVLQEQEMIEGELIDKEKRLSGAYKRINNLLDNSTYGVVEWDPNLNISRWSKMCHSIFSIDAETLIGTNITETKGIVGDYFSNMSLELEKMSAGHSEQAHCESSFRNQSGEVVVLKWKLSAIYDHDNLIGILGLVENITKQVEYQQEIEHQARFDTLTGAPNRYAFIRNLDIKIEHKSHFSLLHIDIKGFKFVNDHYGHKLGDHLLKTLVKHIEKQVREGEFFARLSGNEFIYLLPFNDDLQINSRLDTLRSIFCEPIKLGDVNHVSYIHCGISKTSEFIYSAEEVLRQAGIALHYAKRHSKSDIYIYSTEMEEQERLRFDLEHELKAALINEEFELYYQPILNHRTSSFDAAEALIRWNHPEKGLIPPDKFIPLAEETGFIHQLGLWVLEESIRQISVWHAEGLDISKVSVNMSALQLNDADIVYKVSHALMTYKVEPKHLIVEVTESALLDSGSEILDRISGIKALGVSIALDDFGTGYSSLSYLSNLPLNRLKIDRSFVNRIGTARDEVLINAIISIAHGMDLSVVAEGIETDEHLSFLLGKGCEYGQGYLFSKPLPVKEFEVFIQQNLAVEEPVEFTPKFM</sequence>
<gene>
    <name evidence="13" type="ORF">AWOD_II_0330</name>
</gene>
<dbReference type="Pfam" id="PF00990">
    <property type="entry name" value="GGDEF"/>
    <property type="match status" value="1"/>
</dbReference>